<dbReference type="GO" id="GO:0016747">
    <property type="term" value="F:acyltransferase activity, transferring groups other than amino-acyl groups"/>
    <property type="evidence" value="ECO:0007669"/>
    <property type="project" value="InterPro"/>
</dbReference>
<dbReference type="EMBL" id="LR796206">
    <property type="protein sequence ID" value="CAB4126848.1"/>
    <property type="molecule type" value="Genomic_DNA"/>
</dbReference>
<evidence type="ECO:0000313" key="2">
    <source>
        <dbReference type="EMBL" id="CAB4126848.1"/>
    </source>
</evidence>
<dbReference type="InterPro" id="IPR016181">
    <property type="entry name" value="Acyl_CoA_acyltransferase"/>
</dbReference>
<dbReference type="InterPro" id="IPR000182">
    <property type="entry name" value="GNAT_dom"/>
</dbReference>
<gene>
    <name evidence="2" type="ORF">UFOVP77_27</name>
</gene>
<reference evidence="2" key="1">
    <citation type="submission" date="2020-04" db="EMBL/GenBank/DDBJ databases">
        <authorList>
            <person name="Chiriac C."/>
            <person name="Salcher M."/>
            <person name="Ghai R."/>
            <person name="Kavagutti S V."/>
        </authorList>
    </citation>
    <scope>NUCLEOTIDE SEQUENCE</scope>
</reference>
<feature type="domain" description="N-acetyltransferase" evidence="1">
    <location>
        <begin position="2"/>
        <end position="146"/>
    </location>
</feature>
<organism evidence="2">
    <name type="scientific">uncultured Caudovirales phage</name>
    <dbReference type="NCBI Taxonomy" id="2100421"/>
    <lineage>
        <taxon>Viruses</taxon>
        <taxon>Duplodnaviria</taxon>
        <taxon>Heunggongvirae</taxon>
        <taxon>Uroviricota</taxon>
        <taxon>Caudoviricetes</taxon>
        <taxon>Peduoviridae</taxon>
        <taxon>Maltschvirus</taxon>
        <taxon>Maltschvirus maltsch</taxon>
    </lineage>
</organism>
<evidence type="ECO:0000259" key="1">
    <source>
        <dbReference type="PROSITE" id="PS51186"/>
    </source>
</evidence>
<accession>A0A6J5KWE1</accession>
<dbReference type="Pfam" id="PF00583">
    <property type="entry name" value="Acetyltransf_1"/>
    <property type="match status" value="1"/>
</dbReference>
<protein>
    <submittedName>
        <fullName evidence="2">NAT_SF domain containing protein</fullName>
    </submittedName>
</protein>
<name>A0A6J5KWE1_9CAUD</name>
<sequence length="146" mass="16672">MVKIAIVNPVDWIPKIKKLMDENWAETGFDFEFAPDIQMYERMYEVGFMFALAAFDDDVVVGYCTVTVIPHPYNRNVLMASNDALFVSPAYRKGTLTGRLMKTAESESKRRGANRFLWHCRAGTKFADVLVNHGYQPVDVILSKEI</sequence>
<proteinExistence type="predicted"/>
<dbReference type="Gene3D" id="3.40.630.30">
    <property type="match status" value="1"/>
</dbReference>
<dbReference type="SUPFAM" id="SSF55729">
    <property type="entry name" value="Acyl-CoA N-acyltransferases (Nat)"/>
    <property type="match status" value="1"/>
</dbReference>
<dbReference type="PROSITE" id="PS51186">
    <property type="entry name" value="GNAT"/>
    <property type="match status" value="1"/>
</dbReference>